<keyword evidence="6" id="KW-0732">Signal</keyword>
<accession>A0ABR1LJ39</accession>
<dbReference type="PANTHER" id="PTHR11709">
    <property type="entry name" value="MULTI-COPPER OXIDASE"/>
    <property type="match status" value="1"/>
</dbReference>
<evidence type="ECO:0000259" key="9">
    <source>
        <dbReference type="Pfam" id="PF07732"/>
    </source>
</evidence>
<dbReference type="PROSITE" id="PS00079">
    <property type="entry name" value="MULTICOPPER_OXIDASE1"/>
    <property type="match status" value="1"/>
</dbReference>
<keyword evidence="3" id="KW-0560">Oxidoreductase</keyword>
<dbReference type="InterPro" id="IPR008972">
    <property type="entry name" value="Cupredoxin"/>
</dbReference>
<keyword evidence="11" id="KW-1185">Reference proteome</keyword>
<dbReference type="RefSeq" id="XP_066653952.1">
    <property type="nucleotide sequence ID" value="XM_066796292.1"/>
</dbReference>
<dbReference type="SUPFAM" id="SSF49503">
    <property type="entry name" value="Cupredoxins"/>
    <property type="match status" value="3"/>
</dbReference>
<dbReference type="Pfam" id="PF07732">
    <property type="entry name" value="Cu-oxidase_3"/>
    <property type="match status" value="1"/>
</dbReference>
<dbReference type="InterPro" id="IPR017762">
    <property type="entry name" value="Multicopper_oxidase_fun"/>
</dbReference>
<comment type="similarity">
    <text evidence="1">Belongs to the multicopper oxidase family.</text>
</comment>
<dbReference type="InterPro" id="IPR011707">
    <property type="entry name" value="Cu-oxidase-like_N"/>
</dbReference>
<dbReference type="Pfam" id="PF00394">
    <property type="entry name" value="Cu-oxidase"/>
    <property type="match status" value="1"/>
</dbReference>
<evidence type="ECO:0000259" key="8">
    <source>
        <dbReference type="Pfam" id="PF07731"/>
    </source>
</evidence>
<evidence type="ECO:0000313" key="10">
    <source>
        <dbReference type="EMBL" id="KAK7535227.1"/>
    </source>
</evidence>
<dbReference type="NCBIfam" id="TIGR03390">
    <property type="entry name" value="ascorbOXfungal"/>
    <property type="match status" value="1"/>
</dbReference>
<feature type="signal peptide" evidence="6">
    <location>
        <begin position="1"/>
        <end position="19"/>
    </location>
</feature>
<keyword evidence="2" id="KW-0479">Metal-binding</keyword>
<evidence type="ECO:0000259" key="7">
    <source>
        <dbReference type="Pfam" id="PF00394"/>
    </source>
</evidence>
<dbReference type="InterPro" id="IPR001117">
    <property type="entry name" value="Cu-oxidase_2nd"/>
</dbReference>
<reference evidence="10 11" key="1">
    <citation type="submission" date="2024-04" db="EMBL/GenBank/DDBJ databases">
        <title>Phyllosticta paracitricarpa is synonymous to the EU quarantine fungus P. citricarpa based on phylogenomic analyses.</title>
        <authorList>
            <consortium name="Lawrence Berkeley National Laboratory"/>
            <person name="Van ingen-buijs V.A."/>
            <person name="Van westerhoven A.C."/>
            <person name="Haridas S."/>
            <person name="Skiadas P."/>
            <person name="Martin F."/>
            <person name="Groenewald J.Z."/>
            <person name="Crous P.W."/>
            <person name="Seidl M.F."/>
        </authorList>
    </citation>
    <scope>NUCLEOTIDE SEQUENCE [LARGE SCALE GENOMIC DNA]</scope>
    <source>
        <strain evidence="10 11">CPC 17464</strain>
    </source>
</reference>
<name>A0ABR1LJ39_9PEZI</name>
<protein>
    <submittedName>
        <fullName evidence="10">Cupredoxin</fullName>
    </submittedName>
</protein>
<dbReference type="PANTHER" id="PTHR11709:SF394">
    <property type="entry name" value="FI03373P-RELATED"/>
    <property type="match status" value="1"/>
</dbReference>
<gene>
    <name evidence="10" type="ORF">J3D65DRAFT_445295</name>
</gene>
<evidence type="ECO:0000256" key="3">
    <source>
        <dbReference type="ARBA" id="ARBA00023002"/>
    </source>
</evidence>
<dbReference type="Gene3D" id="2.60.40.420">
    <property type="entry name" value="Cupredoxins - blue copper proteins"/>
    <property type="match status" value="3"/>
</dbReference>
<feature type="region of interest" description="Disordered" evidence="5">
    <location>
        <begin position="605"/>
        <end position="635"/>
    </location>
</feature>
<evidence type="ECO:0000256" key="4">
    <source>
        <dbReference type="ARBA" id="ARBA00023008"/>
    </source>
</evidence>
<dbReference type="InterPro" id="IPR045087">
    <property type="entry name" value="Cu-oxidase_fam"/>
</dbReference>
<evidence type="ECO:0000256" key="5">
    <source>
        <dbReference type="SAM" id="MobiDB-lite"/>
    </source>
</evidence>
<dbReference type="EMBL" id="JBBPEH010000008">
    <property type="protein sequence ID" value="KAK7535227.1"/>
    <property type="molecule type" value="Genomic_DNA"/>
</dbReference>
<feature type="domain" description="Plastocyanin-like" evidence="9">
    <location>
        <begin position="40"/>
        <end position="155"/>
    </location>
</feature>
<feature type="domain" description="Plastocyanin-like" evidence="7">
    <location>
        <begin position="167"/>
        <end position="323"/>
    </location>
</feature>
<feature type="domain" description="Plastocyanin-like" evidence="8">
    <location>
        <begin position="438"/>
        <end position="561"/>
    </location>
</feature>
<feature type="chain" id="PRO_5045553779" evidence="6">
    <location>
        <begin position="20"/>
        <end position="635"/>
    </location>
</feature>
<comment type="caution">
    <text evidence="10">The sequence shown here is derived from an EMBL/GenBank/DDBJ whole genome shotgun (WGS) entry which is preliminary data.</text>
</comment>
<proteinExistence type="inferred from homology"/>
<sequence length="635" mass="71438">MDWLSLFFLSWLGAWGAWAFQDPHIVVHDDSFVPDAVLRVTEQEISIGCTKRKSAVANGTVPGPALRFKSGSVVWVRVYNDMPDHNLTMHWHGLTMAVAPWADGSPRASQFEIGALFYFDYEINLIDIGPGTYFYHSHVDFQALTVFGPLIIEQKPGIPPPYDYDDEKIVMFSDLYEKIDEDIKKQLTQKPFKWTGETGALLINGHGFANYTHTNKDESCSVPVFDMEAGKTYRFRWIGATALSFASVGIEEHNLTLIEADGDWLKAIEVPFIQIASGQRYSTLVKGLSCDQIRALDRTQFYMQAETRDRPTSFTSYAILDYGTSCDFNATKHIDNLEPPPTPPIHLPPTVQGWLDYDLQNLTPEPDFPTAEEVTRTVYVNIFQLTTDFKTKDEHVTWLQNGVPWVEESVRIPYLVALYLNGSEFLPNYDVAIANGGVDPNAKAWPFKIGEVIEFIFENTGSTQGGADVHPIHIHGKHCFYIGSGKGEYNRTENELKLAAAGHTPVVRDSSMLYRYSSKEKTGVKHSWMGWRHRVTQAGVFMMHCHILQHMLMGMQQVLVYGDSTDLLKYPLPLVEGYLQFGGPVYGTKGHPPAIVHFFDAEDDQPDGQVVVTPQGDPIEPEGDPYKSGNYRMAS</sequence>
<dbReference type="InterPro" id="IPR011706">
    <property type="entry name" value="Cu-oxidase_C"/>
</dbReference>
<dbReference type="GeneID" id="92029198"/>
<evidence type="ECO:0000256" key="6">
    <source>
        <dbReference type="SAM" id="SignalP"/>
    </source>
</evidence>
<dbReference type="InterPro" id="IPR033138">
    <property type="entry name" value="Cu_oxidase_CS"/>
</dbReference>
<dbReference type="Proteomes" id="UP001360953">
    <property type="component" value="Unassembled WGS sequence"/>
</dbReference>
<dbReference type="InterPro" id="IPR002355">
    <property type="entry name" value="Cu_oxidase_Cu_BS"/>
</dbReference>
<organism evidence="10 11">
    <name type="scientific">Phyllosticta citribraziliensis</name>
    <dbReference type="NCBI Taxonomy" id="989973"/>
    <lineage>
        <taxon>Eukaryota</taxon>
        <taxon>Fungi</taxon>
        <taxon>Dikarya</taxon>
        <taxon>Ascomycota</taxon>
        <taxon>Pezizomycotina</taxon>
        <taxon>Dothideomycetes</taxon>
        <taxon>Dothideomycetes incertae sedis</taxon>
        <taxon>Botryosphaeriales</taxon>
        <taxon>Phyllostictaceae</taxon>
        <taxon>Phyllosticta</taxon>
    </lineage>
</organism>
<evidence type="ECO:0000313" key="11">
    <source>
        <dbReference type="Proteomes" id="UP001360953"/>
    </source>
</evidence>
<keyword evidence="4" id="KW-0186">Copper</keyword>
<dbReference type="Pfam" id="PF07731">
    <property type="entry name" value="Cu-oxidase_2"/>
    <property type="match status" value="1"/>
</dbReference>
<evidence type="ECO:0000256" key="1">
    <source>
        <dbReference type="ARBA" id="ARBA00010609"/>
    </source>
</evidence>
<dbReference type="PROSITE" id="PS00080">
    <property type="entry name" value="MULTICOPPER_OXIDASE2"/>
    <property type="match status" value="1"/>
</dbReference>
<evidence type="ECO:0000256" key="2">
    <source>
        <dbReference type="ARBA" id="ARBA00022723"/>
    </source>
</evidence>